<dbReference type="Proteomes" id="UP000007648">
    <property type="component" value="Unassembled WGS sequence"/>
</dbReference>
<evidence type="ECO:0000256" key="1">
    <source>
        <dbReference type="ARBA" id="ARBA00007099"/>
    </source>
</evidence>
<dbReference type="Pfam" id="PF12640">
    <property type="entry name" value="UPF0489"/>
    <property type="match status" value="1"/>
</dbReference>
<sequence>MAYSPGERPPLRLYPKLPVWVVEDHQEVLPFIYRAIGSKHLPARNITFVHFDSHPDLLIPVNMPADTVFDKEALFGELSIENWIMPVVYAGHFSHVIWLHPSWAQQIKEGKHCFLVGKDTSTTTIRITKTTKKNLLLLFPFYDCILFCHQQLNGHICCFR</sequence>
<reference evidence="2" key="2">
    <citation type="submission" date="2025-08" db="UniProtKB">
        <authorList>
            <consortium name="Ensembl"/>
        </authorList>
    </citation>
    <scope>IDENTIFICATION</scope>
</reference>
<comment type="similarity">
    <text evidence="1">Belongs to the UPF0489 family.</text>
</comment>
<reference evidence="2" key="3">
    <citation type="submission" date="2025-09" db="UniProtKB">
        <authorList>
            <consortium name="Ensembl"/>
        </authorList>
    </citation>
    <scope>IDENTIFICATION</scope>
</reference>
<proteinExistence type="inferred from homology"/>
<dbReference type="GeneTree" id="ENSGT00390000001801"/>
<accession>A0A7N4NN25</accession>
<evidence type="ECO:0000313" key="2">
    <source>
        <dbReference type="Ensembl" id="ENSSHAP00000025860.1"/>
    </source>
</evidence>
<protein>
    <submittedName>
        <fullName evidence="2">Chromosome 5 open reading frame 22</fullName>
    </submittedName>
</protein>
<dbReference type="PANTHER" id="PTHR13225:SF3">
    <property type="entry name" value="UPF0489 PROTEIN C5ORF22"/>
    <property type="match status" value="1"/>
</dbReference>
<organism evidence="2 3">
    <name type="scientific">Sarcophilus harrisii</name>
    <name type="common">Tasmanian devil</name>
    <name type="synonym">Sarcophilus laniarius</name>
    <dbReference type="NCBI Taxonomy" id="9305"/>
    <lineage>
        <taxon>Eukaryota</taxon>
        <taxon>Metazoa</taxon>
        <taxon>Chordata</taxon>
        <taxon>Craniata</taxon>
        <taxon>Vertebrata</taxon>
        <taxon>Euteleostomi</taxon>
        <taxon>Mammalia</taxon>
        <taxon>Metatheria</taxon>
        <taxon>Dasyuromorphia</taxon>
        <taxon>Dasyuridae</taxon>
        <taxon>Sarcophilus</taxon>
    </lineage>
</organism>
<gene>
    <name evidence="2" type="primary">C5orf22</name>
</gene>
<dbReference type="PANTHER" id="PTHR13225">
    <property type="entry name" value="MISEXPRESSION SUPPRESSOR OF RAS 6"/>
    <property type="match status" value="1"/>
</dbReference>
<name>A0A7N4NN25_SARHA</name>
<dbReference type="InterPro" id="IPR024131">
    <property type="entry name" value="UPF0489"/>
</dbReference>
<reference evidence="2 3" key="1">
    <citation type="journal article" date="2011" name="Proc. Natl. Acad. Sci. U.S.A.">
        <title>Genetic diversity and population structure of the endangered marsupial Sarcophilus harrisii (Tasmanian devil).</title>
        <authorList>
            <person name="Miller W."/>
            <person name="Hayes V.M."/>
            <person name="Ratan A."/>
            <person name="Petersen D.C."/>
            <person name="Wittekindt N.E."/>
            <person name="Miller J."/>
            <person name="Walenz B."/>
            <person name="Knight J."/>
            <person name="Qi J."/>
            <person name="Zhao F."/>
            <person name="Wang Q."/>
            <person name="Bedoya-Reina O.C."/>
            <person name="Katiyar N."/>
            <person name="Tomsho L.P."/>
            <person name="Kasson L.M."/>
            <person name="Hardie R.A."/>
            <person name="Woodbridge P."/>
            <person name="Tindall E.A."/>
            <person name="Bertelsen M.F."/>
            <person name="Dixon D."/>
            <person name="Pyecroft S."/>
            <person name="Helgen K.M."/>
            <person name="Lesk A.M."/>
            <person name="Pringle T.H."/>
            <person name="Patterson N."/>
            <person name="Zhang Y."/>
            <person name="Kreiss A."/>
            <person name="Woods G.M."/>
            <person name="Jones M.E."/>
            <person name="Schuster S.C."/>
        </authorList>
    </citation>
    <scope>NUCLEOTIDE SEQUENCE [LARGE SCALE GENOMIC DNA]</scope>
</reference>
<dbReference type="Ensembl" id="ENSSHAT00000040249.1">
    <property type="protein sequence ID" value="ENSSHAP00000025860.1"/>
    <property type="gene ID" value="ENSSHAG00000015544.2"/>
</dbReference>
<dbReference type="AlphaFoldDB" id="A0A7N4NN25"/>
<evidence type="ECO:0000313" key="3">
    <source>
        <dbReference type="Proteomes" id="UP000007648"/>
    </source>
</evidence>
<keyword evidence="3" id="KW-1185">Reference proteome</keyword>